<evidence type="ECO:0000313" key="2">
    <source>
        <dbReference type="EMBL" id="EFN79040.1"/>
    </source>
</evidence>
<gene>
    <name evidence="2" type="ORF">EAI_12955</name>
</gene>
<dbReference type="Proteomes" id="UP000008237">
    <property type="component" value="Unassembled WGS sequence"/>
</dbReference>
<dbReference type="GO" id="GO:0051959">
    <property type="term" value="F:dynein light intermediate chain binding"/>
    <property type="evidence" value="ECO:0007669"/>
    <property type="project" value="InterPro"/>
</dbReference>
<dbReference type="InParanoid" id="E2BZ38"/>
<reference evidence="2 3" key="1">
    <citation type="journal article" date="2010" name="Science">
        <title>Genomic comparison of the ants Camponotus floridanus and Harpegnathos saltator.</title>
        <authorList>
            <person name="Bonasio R."/>
            <person name="Zhang G."/>
            <person name="Ye C."/>
            <person name="Mutti N.S."/>
            <person name="Fang X."/>
            <person name="Qin N."/>
            <person name="Donahue G."/>
            <person name="Yang P."/>
            <person name="Li Q."/>
            <person name="Li C."/>
            <person name="Zhang P."/>
            <person name="Huang Z."/>
            <person name="Berger S.L."/>
            <person name="Reinberg D."/>
            <person name="Wang J."/>
            <person name="Liebig J."/>
        </authorList>
    </citation>
    <scope>NUCLEOTIDE SEQUENCE [LARGE SCALE GENOMIC DNA]</scope>
    <source>
        <strain evidence="2 3">R22 G/1</strain>
    </source>
</reference>
<evidence type="ECO:0000259" key="1">
    <source>
        <dbReference type="Pfam" id="PF18199"/>
    </source>
</evidence>
<dbReference type="OrthoDB" id="64868at2759"/>
<organism evidence="3">
    <name type="scientific">Harpegnathos saltator</name>
    <name type="common">Jerdon's jumping ant</name>
    <dbReference type="NCBI Taxonomy" id="610380"/>
    <lineage>
        <taxon>Eukaryota</taxon>
        <taxon>Metazoa</taxon>
        <taxon>Ecdysozoa</taxon>
        <taxon>Arthropoda</taxon>
        <taxon>Hexapoda</taxon>
        <taxon>Insecta</taxon>
        <taxon>Pterygota</taxon>
        <taxon>Neoptera</taxon>
        <taxon>Endopterygota</taxon>
        <taxon>Hymenoptera</taxon>
        <taxon>Apocrita</taxon>
        <taxon>Aculeata</taxon>
        <taxon>Formicoidea</taxon>
        <taxon>Formicidae</taxon>
        <taxon>Ponerinae</taxon>
        <taxon>Ponerini</taxon>
        <taxon>Harpegnathos</taxon>
    </lineage>
</organism>
<dbReference type="PANTHER" id="PTHR22878:SF63">
    <property type="entry name" value="DYNEIN AXONEMAL HEAVY CHAIN 10"/>
    <property type="match status" value="1"/>
</dbReference>
<accession>E2BZ38</accession>
<feature type="domain" description="Dynein heavy chain C-terminal" evidence="1">
    <location>
        <begin position="2"/>
        <end position="79"/>
    </location>
</feature>
<dbReference type="InterPro" id="IPR026983">
    <property type="entry name" value="DHC"/>
</dbReference>
<dbReference type="AlphaFoldDB" id="E2BZ38"/>
<dbReference type="GO" id="GO:0007018">
    <property type="term" value="P:microtubule-based movement"/>
    <property type="evidence" value="ECO:0007669"/>
    <property type="project" value="InterPro"/>
</dbReference>
<sequence>MEEHCLRRSYPKVLIEELPILTIIPTEVHRLKLQNTFKTPVYTTSDRRNALGAGLVFEADLAVSEHISHWVLQGVCLVLNTD</sequence>
<dbReference type="GO" id="GO:0030286">
    <property type="term" value="C:dynein complex"/>
    <property type="evidence" value="ECO:0007669"/>
    <property type="project" value="InterPro"/>
</dbReference>
<evidence type="ECO:0000313" key="3">
    <source>
        <dbReference type="Proteomes" id="UP000008237"/>
    </source>
</evidence>
<proteinExistence type="predicted"/>
<protein>
    <submittedName>
        <fullName evidence="2">Dynein heavy chain 10, axonemal</fullName>
    </submittedName>
</protein>
<dbReference type="Pfam" id="PF18199">
    <property type="entry name" value="Dynein_C"/>
    <property type="match status" value="1"/>
</dbReference>
<dbReference type="InterPro" id="IPR041228">
    <property type="entry name" value="Dynein_C"/>
</dbReference>
<dbReference type="PANTHER" id="PTHR22878">
    <property type="entry name" value="DYNEIN HEAVY CHAIN 6, AXONEMAL-LIKE-RELATED"/>
    <property type="match status" value="1"/>
</dbReference>
<keyword evidence="3" id="KW-1185">Reference proteome</keyword>
<name>E2BZ38_HARSA</name>
<dbReference type="EMBL" id="GL451555">
    <property type="protein sequence ID" value="EFN79040.1"/>
    <property type="molecule type" value="Genomic_DNA"/>
</dbReference>
<dbReference type="GO" id="GO:0045505">
    <property type="term" value="F:dynein intermediate chain binding"/>
    <property type="evidence" value="ECO:0007669"/>
    <property type="project" value="InterPro"/>
</dbReference>
<dbReference type="STRING" id="610380.E2BZ38"/>
<dbReference type="Gene3D" id="3.10.490.20">
    <property type="match status" value="1"/>
</dbReference>
<dbReference type="InterPro" id="IPR043160">
    <property type="entry name" value="Dynein_C_barrel"/>
</dbReference>